<dbReference type="Gene3D" id="3.40.50.300">
    <property type="entry name" value="P-loop containing nucleotide triphosphate hydrolases"/>
    <property type="match status" value="1"/>
</dbReference>
<dbReference type="SUPFAM" id="SSF52540">
    <property type="entry name" value="P-loop containing nucleoside triphosphate hydrolases"/>
    <property type="match status" value="1"/>
</dbReference>
<protein>
    <submittedName>
        <fullName evidence="7">CpsD/CapB family tyrosine-protein kinase</fullName>
    </submittedName>
</protein>
<dbReference type="PANTHER" id="PTHR32309">
    <property type="entry name" value="TYROSINE-PROTEIN KINASE"/>
    <property type="match status" value="1"/>
</dbReference>
<dbReference type="Proteomes" id="UP000821846">
    <property type="component" value="Unassembled WGS sequence"/>
</dbReference>
<keyword evidence="2" id="KW-0547">Nucleotide-binding</keyword>
<evidence type="ECO:0000256" key="5">
    <source>
        <dbReference type="ARBA" id="ARBA00023137"/>
    </source>
</evidence>
<sequence>MNKVQINNMPTLTYSTEEAINRLRVNLNFQAKDVKKIMVISSTENEGKSFVAFHTWKQMAESGVHTLLLDTDLRKSVMAEKYQMEAENGKKLIGTSHVLSKDMPLKDAVWHTIMPQGDILPNVENLVNPAMLLESETFHRLLDEASEEYRYIFIDAPPLDLVSDGEKIGSLCDGAILVVASGKVSRGMVQNSIHQLERAGCPLLGIVLNRVEDQRKKNYYQKYGYYASEKGKKK</sequence>
<dbReference type="Pfam" id="PF13614">
    <property type="entry name" value="AAA_31"/>
    <property type="match status" value="1"/>
</dbReference>
<dbReference type="EMBL" id="JAAWUZ010000045">
    <property type="protein sequence ID" value="NSG30813.1"/>
    <property type="molecule type" value="Genomic_DNA"/>
</dbReference>
<proteinExistence type="predicted"/>
<evidence type="ECO:0000313" key="8">
    <source>
        <dbReference type="Proteomes" id="UP000821846"/>
    </source>
</evidence>
<keyword evidence="1" id="KW-0808">Transferase</keyword>
<dbReference type="InterPro" id="IPR005702">
    <property type="entry name" value="Wzc-like_C"/>
</dbReference>
<evidence type="ECO:0000256" key="3">
    <source>
        <dbReference type="ARBA" id="ARBA00022777"/>
    </source>
</evidence>
<dbReference type="InterPro" id="IPR027417">
    <property type="entry name" value="P-loop_NTPase"/>
</dbReference>
<dbReference type="CDD" id="cd05387">
    <property type="entry name" value="BY-kinase"/>
    <property type="match status" value="1"/>
</dbReference>
<keyword evidence="5" id="KW-0829">Tyrosine-protein kinase</keyword>
<evidence type="ECO:0000256" key="4">
    <source>
        <dbReference type="ARBA" id="ARBA00022840"/>
    </source>
</evidence>
<feature type="domain" description="AAA" evidence="6">
    <location>
        <begin position="46"/>
        <end position="158"/>
    </location>
</feature>
<accession>A0ABX2GZA7</accession>
<evidence type="ECO:0000256" key="1">
    <source>
        <dbReference type="ARBA" id="ARBA00022679"/>
    </source>
</evidence>
<dbReference type="GO" id="GO:0016301">
    <property type="term" value="F:kinase activity"/>
    <property type="evidence" value="ECO:0007669"/>
    <property type="project" value="UniProtKB-KW"/>
</dbReference>
<evidence type="ECO:0000313" key="7">
    <source>
        <dbReference type="EMBL" id="NSG30813.1"/>
    </source>
</evidence>
<dbReference type="InterPro" id="IPR025669">
    <property type="entry name" value="AAA_dom"/>
</dbReference>
<keyword evidence="3 7" id="KW-0418">Kinase</keyword>
<reference evidence="7 8" key="1">
    <citation type="journal article" date="2020" name="Cell Host Microbe">
        <title>Functional and Genomic Variation between Human-Derived Isolates of Lachnospiraceae Reveals Inter- and Intra-Species Diversity.</title>
        <authorList>
            <person name="Sorbara M.T."/>
            <person name="Littmann E.R."/>
            <person name="Fontana E."/>
            <person name="Moody T.U."/>
            <person name="Kohout C.E."/>
            <person name="Gjonbalaj M."/>
            <person name="Eaton V."/>
            <person name="Seok R."/>
            <person name="Leiner I.M."/>
            <person name="Pamer E.G."/>
        </authorList>
    </citation>
    <scope>NUCLEOTIDE SEQUENCE [LARGE SCALE GENOMIC DNA]</scope>
    <source>
        <strain evidence="7 8">MSK.14.16</strain>
    </source>
</reference>
<evidence type="ECO:0000259" key="6">
    <source>
        <dbReference type="Pfam" id="PF13614"/>
    </source>
</evidence>
<dbReference type="RefSeq" id="WP_173866651.1">
    <property type="nucleotide sequence ID" value="NZ_JAAWUU010000042.1"/>
</dbReference>
<dbReference type="InterPro" id="IPR050445">
    <property type="entry name" value="Bact_polysacc_biosynth/exp"/>
</dbReference>
<keyword evidence="4" id="KW-0067">ATP-binding</keyword>
<dbReference type="PANTHER" id="PTHR32309:SF31">
    <property type="entry name" value="CAPSULAR EXOPOLYSACCHARIDE FAMILY"/>
    <property type="match status" value="1"/>
</dbReference>
<comment type="caution">
    <text evidence="7">The sequence shown here is derived from an EMBL/GenBank/DDBJ whole genome shotgun (WGS) entry which is preliminary data.</text>
</comment>
<gene>
    <name evidence="7" type="ORF">HFM93_11110</name>
</gene>
<keyword evidence="8" id="KW-1185">Reference proteome</keyword>
<dbReference type="NCBIfam" id="TIGR01007">
    <property type="entry name" value="eps_fam"/>
    <property type="match status" value="1"/>
</dbReference>
<organism evidence="7 8">
    <name type="scientific">Faecalicatena fissicatena</name>
    <dbReference type="NCBI Taxonomy" id="290055"/>
    <lineage>
        <taxon>Bacteria</taxon>
        <taxon>Bacillati</taxon>
        <taxon>Bacillota</taxon>
        <taxon>Clostridia</taxon>
        <taxon>Lachnospirales</taxon>
        <taxon>Lachnospiraceae</taxon>
        <taxon>Faecalicatena</taxon>
    </lineage>
</organism>
<name>A0ABX2GZA7_9FIRM</name>
<evidence type="ECO:0000256" key="2">
    <source>
        <dbReference type="ARBA" id="ARBA00022741"/>
    </source>
</evidence>